<evidence type="ECO:0000256" key="2">
    <source>
        <dbReference type="PROSITE-ProRule" id="PRU00278"/>
    </source>
</evidence>
<dbReference type="InterPro" id="IPR027304">
    <property type="entry name" value="Trigger_fact/SurA_dom_sf"/>
</dbReference>
<evidence type="ECO:0000256" key="1">
    <source>
        <dbReference type="ARBA" id="ARBA00022729"/>
    </source>
</evidence>
<proteinExistence type="predicted"/>
<evidence type="ECO:0000313" key="5">
    <source>
        <dbReference type="EMBL" id="KAA2564397.1"/>
    </source>
</evidence>
<sequence>MLKKGMLGAAFALLVAGAGAFAQKQQVMLDKVVAVVGSSSILHSEVAEYARQLTAQRRAEGYTSDRDPMNEALEALMTQKLLFNQAQIDSVKINAGDIATHVEQQIQNMIETEGSIPKLEAKHHMAIFSIRENMRQRYEEQSYASSMQSEVVSKVSVIPGEVEHFYKSIDKDSLPTVAEQYVYAQITRFPKSITQAKQRTRERLLDMRERIITGKAKFENLARMYSQDPGTMMRGGEMDPTELNGLEAPFADALENMKPGQISEVVETRYGQHIIQLLDKRGSLYHFRHILLRPVYTMDELNEGVVFLDSIANQIRKDSLSFDKAALQFSDDATSKMNGGIVSNHDILERFNAFEAKLTVTKFLREDFAHFGALDDYNALIRLKPGEISPAFLTEDIMGNQLAKIVKLVEIIPTHVASLNEDYLRLEEMALNAKQERVFKEWLTKKIDAMYVYIAPEFRDGEFENKSWVK</sequence>
<protein>
    <submittedName>
        <fullName evidence="5">Peptidylprolyl isomerase</fullName>
    </submittedName>
</protein>
<feature type="domain" description="PpiC" evidence="4">
    <location>
        <begin position="178"/>
        <end position="279"/>
    </location>
</feature>
<keyword evidence="2" id="KW-0697">Rotamase</keyword>
<feature type="chain" id="PRO_5040383307" evidence="3">
    <location>
        <begin position="23"/>
        <end position="470"/>
    </location>
</feature>
<reference evidence="5 6" key="1">
    <citation type="journal article" date="2019" name="Nat. Med.">
        <title>A library of human gut bacterial isolates paired with longitudinal multiomics data enables mechanistic microbiome research.</title>
        <authorList>
            <person name="Poyet M."/>
            <person name="Groussin M."/>
            <person name="Gibbons S.M."/>
            <person name="Avila-Pacheco J."/>
            <person name="Jiang X."/>
            <person name="Kearney S.M."/>
            <person name="Perrotta A.R."/>
            <person name="Berdy B."/>
            <person name="Zhao S."/>
            <person name="Lieberman T.D."/>
            <person name="Swanson P.K."/>
            <person name="Smith M."/>
            <person name="Roesemann S."/>
            <person name="Alexander J.E."/>
            <person name="Rich S.A."/>
            <person name="Livny J."/>
            <person name="Vlamakis H."/>
            <person name="Clish C."/>
            <person name="Bullock K."/>
            <person name="Deik A."/>
            <person name="Scott J."/>
            <person name="Pierce K.A."/>
            <person name="Xavier R.J."/>
            <person name="Alm E.J."/>
        </authorList>
    </citation>
    <scope>NUCLEOTIDE SEQUENCE [LARGE SCALE GENOMIC DNA]</scope>
    <source>
        <strain evidence="5 6">BIOML-A204</strain>
    </source>
</reference>
<comment type="caution">
    <text evidence="5">The sequence shown here is derived from an EMBL/GenBank/DDBJ whole genome shotgun (WGS) entry which is preliminary data.</text>
</comment>
<accession>A0A9P4DQ39</accession>
<dbReference type="Pfam" id="PF00639">
    <property type="entry name" value="Rotamase"/>
    <property type="match status" value="1"/>
</dbReference>
<keyword evidence="1 3" id="KW-0732">Signal</keyword>
<dbReference type="GO" id="GO:0003755">
    <property type="term" value="F:peptidyl-prolyl cis-trans isomerase activity"/>
    <property type="evidence" value="ECO:0007669"/>
    <property type="project" value="UniProtKB-KW"/>
</dbReference>
<evidence type="ECO:0000313" key="6">
    <source>
        <dbReference type="Proteomes" id="UP000323119"/>
    </source>
</evidence>
<dbReference type="PROSITE" id="PS50198">
    <property type="entry name" value="PPIC_PPIASE_2"/>
    <property type="match status" value="2"/>
</dbReference>
<dbReference type="EMBL" id="VVUY01000001">
    <property type="protein sequence ID" value="KAA2564397.1"/>
    <property type="molecule type" value="Genomic_DNA"/>
</dbReference>
<dbReference type="InterPro" id="IPR050280">
    <property type="entry name" value="OMP_Chaperone_SurA"/>
</dbReference>
<dbReference type="PANTHER" id="PTHR47637">
    <property type="entry name" value="CHAPERONE SURA"/>
    <property type="match status" value="1"/>
</dbReference>
<feature type="signal peptide" evidence="3">
    <location>
        <begin position="1"/>
        <end position="22"/>
    </location>
</feature>
<dbReference type="InterPro" id="IPR046357">
    <property type="entry name" value="PPIase_dom_sf"/>
</dbReference>
<organism evidence="5 6">
    <name type="scientific">Alistipes onderdonkii</name>
    <dbReference type="NCBI Taxonomy" id="328813"/>
    <lineage>
        <taxon>Bacteria</taxon>
        <taxon>Pseudomonadati</taxon>
        <taxon>Bacteroidota</taxon>
        <taxon>Bacteroidia</taxon>
        <taxon>Bacteroidales</taxon>
        <taxon>Rikenellaceae</taxon>
        <taxon>Alistipes</taxon>
    </lineage>
</organism>
<evidence type="ECO:0000259" key="4">
    <source>
        <dbReference type="PROSITE" id="PS50198"/>
    </source>
</evidence>
<dbReference type="AlphaFoldDB" id="A0A9P4DQ39"/>
<evidence type="ECO:0000256" key="3">
    <source>
        <dbReference type="SAM" id="SignalP"/>
    </source>
</evidence>
<dbReference type="RefSeq" id="WP_055202821.1">
    <property type="nucleotide sequence ID" value="NZ_DAWDUM010000010.1"/>
</dbReference>
<dbReference type="Gene3D" id="1.10.4030.10">
    <property type="entry name" value="Porin chaperone SurA, peptide-binding domain"/>
    <property type="match status" value="1"/>
</dbReference>
<feature type="domain" description="PpiC" evidence="4">
    <location>
        <begin position="282"/>
        <end position="340"/>
    </location>
</feature>
<dbReference type="SUPFAM" id="SSF54534">
    <property type="entry name" value="FKBP-like"/>
    <property type="match status" value="2"/>
</dbReference>
<dbReference type="Proteomes" id="UP000323119">
    <property type="component" value="Unassembled WGS sequence"/>
</dbReference>
<dbReference type="InterPro" id="IPR000297">
    <property type="entry name" value="PPIase_PpiC"/>
</dbReference>
<dbReference type="PANTHER" id="PTHR47637:SF1">
    <property type="entry name" value="CHAPERONE SURA"/>
    <property type="match status" value="1"/>
</dbReference>
<gene>
    <name evidence="5" type="ORF">F2S36_01300</name>
</gene>
<dbReference type="Gene3D" id="3.10.50.40">
    <property type="match status" value="2"/>
</dbReference>
<name>A0A9P4DQ39_9BACT</name>
<keyword evidence="2 5" id="KW-0413">Isomerase</keyword>
<dbReference type="SUPFAM" id="SSF109998">
    <property type="entry name" value="Triger factor/SurA peptide-binding domain-like"/>
    <property type="match status" value="1"/>
</dbReference>